<keyword evidence="2" id="KW-1185">Reference proteome</keyword>
<accession>A0A8I0DM56</accession>
<dbReference type="Gene3D" id="3.10.450.50">
    <property type="match status" value="1"/>
</dbReference>
<dbReference type="InterPro" id="IPR004027">
    <property type="entry name" value="SEC_C_motif"/>
</dbReference>
<dbReference type="Pfam" id="PF02810">
    <property type="entry name" value="SEC-C"/>
    <property type="match status" value="1"/>
</dbReference>
<name>A0A8I0DM56_9CLOT</name>
<organism evidence="1 2">
    <name type="scientific">Clostridium lentum</name>
    <dbReference type="NCBI Taxonomy" id="2763037"/>
    <lineage>
        <taxon>Bacteria</taxon>
        <taxon>Bacillati</taxon>
        <taxon>Bacillota</taxon>
        <taxon>Clostridia</taxon>
        <taxon>Eubacteriales</taxon>
        <taxon>Clostridiaceae</taxon>
        <taxon>Clostridium</taxon>
    </lineage>
</organism>
<dbReference type="SUPFAM" id="SSF103642">
    <property type="entry name" value="Sec-C motif"/>
    <property type="match status" value="1"/>
</dbReference>
<comment type="caution">
    <text evidence="1">The sequence shown here is derived from an EMBL/GenBank/DDBJ whole genome shotgun (WGS) entry which is preliminary data.</text>
</comment>
<reference evidence="1" key="1">
    <citation type="submission" date="2020-08" db="EMBL/GenBank/DDBJ databases">
        <title>Genome public.</title>
        <authorList>
            <person name="Liu C."/>
            <person name="Sun Q."/>
        </authorList>
    </citation>
    <scope>NUCLEOTIDE SEQUENCE</scope>
    <source>
        <strain evidence="1">NSJ-42</strain>
    </source>
</reference>
<evidence type="ECO:0000313" key="1">
    <source>
        <dbReference type="EMBL" id="MBC5640868.1"/>
    </source>
</evidence>
<evidence type="ECO:0000313" key="2">
    <source>
        <dbReference type="Proteomes" id="UP000662088"/>
    </source>
</evidence>
<proteinExistence type="predicted"/>
<dbReference type="AlphaFoldDB" id="A0A8I0DM56"/>
<gene>
    <name evidence="1" type="ORF">H8R92_10625</name>
</gene>
<sequence>MHKVDEILAMNKKLSSKKEIKFTLDGCLSDLTKERLSKIAASYEIPQRSKMKKDQLVEAIRIAIMEPSALIEKLNGFDKENLQLLDNLKNKEYIVSTEISLLSYVPLLNYGVIFTYLKNEDVFMVMPKEVKEALNDMSNDEDSQRYFEVVKYIVAFAEAYGVYESEILVETFNLHNEEKLSLEEFNSIFEKYAASSKIVKPYKEHIIESILLYNIESLEQLLENRKKIAEYYKLDKEKIDAYSKEFHCHMTEAHTSLYETFLKLCANKDIADKLFKDICGPLVFSDVNIQYVISELKKRNIQFNTMVEFQNVVAKIQKVNKNTRKWSYKGYTENELALIPNKKLLGRNEPCLCGSGRKYKKCCGR</sequence>
<dbReference type="RefSeq" id="WP_186835428.1">
    <property type="nucleotide sequence ID" value="NZ_JACOOQ010000018.1"/>
</dbReference>
<dbReference type="EMBL" id="JACOOQ010000018">
    <property type="protein sequence ID" value="MBC5640868.1"/>
    <property type="molecule type" value="Genomic_DNA"/>
</dbReference>
<protein>
    <submittedName>
        <fullName evidence="1">SEC-C domain-containing protein</fullName>
    </submittedName>
</protein>
<dbReference type="Proteomes" id="UP000662088">
    <property type="component" value="Unassembled WGS sequence"/>
</dbReference>